<comment type="caution">
    <text evidence="1">The sequence shown here is derived from an EMBL/GenBank/DDBJ whole genome shotgun (WGS) entry which is preliminary data.</text>
</comment>
<dbReference type="InterPro" id="IPR011009">
    <property type="entry name" value="Kinase-like_dom_sf"/>
</dbReference>
<dbReference type="EMBL" id="DVMT01000059">
    <property type="protein sequence ID" value="HIU40822.1"/>
    <property type="molecule type" value="Genomic_DNA"/>
</dbReference>
<gene>
    <name evidence="1" type="ORF">IAB68_05950</name>
</gene>
<dbReference type="SUPFAM" id="SSF56112">
    <property type="entry name" value="Protein kinase-like (PK-like)"/>
    <property type="match status" value="1"/>
</dbReference>
<accession>A0A9D1IRJ1</accession>
<sequence>MSYIKDDLYNTTLPTLIIKERKRYKEYPQIGFGNEASVHKYNEQIAFKTFDFIRDKEKLARKFEKIELLGQLYDEAACFPIGLIGYEDKKKEGYYCELVKPLKNYKDFDYLKFLKDRKQLLEYIIQADEAIQRFHKMGLILGDIKND</sequence>
<reference evidence="1" key="1">
    <citation type="submission" date="2020-10" db="EMBL/GenBank/DDBJ databases">
        <authorList>
            <person name="Gilroy R."/>
        </authorList>
    </citation>
    <scope>NUCLEOTIDE SEQUENCE</scope>
    <source>
        <strain evidence="1">CHK193-30670</strain>
    </source>
</reference>
<protein>
    <recommendedName>
        <fullName evidence="3">Protein kinase domain-containing protein</fullName>
    </recommendedName>
</protein>
<organism evidence="1 2">
    <name type="scientific">Candidatus Aphodocola excrementigallinarum</name>
    <dbReference type="NCBI Taxonomy" id="2840670"/>
    <lineage>
        <taxon>Bacteria</taxon>
        <taxon>Bacillati</taxon>
        <taxon>Bacillota</taxon>
        <taxon>Bacilli</taxon>
        <taxon>Candidatus Aphodocola</taxon>
    </lineage>
</organism>
<dbReference type="Proteomes" id="UP000824074">
    <property type="component" value="Unassembled WGS sequence"/>
</dbReference>
<evidence type="ECO:0000313" key="2">
    <source>
        <dbReference type="Proteomes" id="UP000824074"/>
    </source>
</evidence>
<reference evidence="1" key="2">
    <citation type="journal article" date="2021" name="PeerJ">
        <title>Extensive microbial diversity within the chicken gut microbiome revealed by metagenomics and culture.</title>
        <authorList>
            <person name="Gilroy R."/>
            <person name="Ravi A."/>
            <person name="Getino M."/>
            <person name="Pursley I."/>
            <person name="Horton D.L."/>
            <person name="Alikhan N.F."/>
            <person name="Baker D."/>
            <person name="Gharbi K."/>
            <person name="Hall N."/>
            <person name="Watson M."/>
            <person name="Adriaenssens E.M."/>
            <person name="Foster-Nyarko E."/>
            <person name="Jarju S."/>
            <person name="Secka A."/>
            <person name="Antonio M."/>
            <person name="Oren A."/>
            <person name="Chaudhuri R.R."/>
            <person name="La Ragione R."/>
            <person name="Hildebrand F."/>
            <person name="Pallen M.J."/>
        </authorList>
    </citation>
    <scope>NUCLEOTIDE SEQUENCE</scope>
    <source>
        <strain evidence="1">CHK193-30670</strain>
    </source>
</reference>
<name>A0A9D1IRJ1_9FIRM</name>
<proteinExistence type="predicted"/>
<evidence type="ECO:0008006" key="3">
    <source>
        <dbReference type="Google" id="ProtNLM"/>
    </source>
</evidence>
<evidence type="ECO:0000313" key="1">
    <source>
        <dbReference type="EMBL" id="HIU40822.1"/>
    </source>
</evidence>
<dbReference type="AlphaFoldDB" id="A0A9D1IRJ1"/>